<feature type="region of interest" description="Disordered" evidence="1">
    <location>
        <begin position="14"/>
        <end position="72"/>
    </location>
</feature>
<name>A0ABP0XV84_9ROSI</name>
<organism evidence="2 3">
    <name type="scientific">Citrullus colocynthis</name>
    <name type="common">colocynth</name>
    <dbReference type="NCBI Taxonomy" id="252529"/>
    <lineage>
        <taxon>Eukaryota</taxon>
        <taxon>Viridiplantae</taxon>
        <taxon>Streptophyta</taxon>
        <taxon>Embryophyta</taxon>
        <taxon>Tracheophyta</taxon>
        <taxon>Spermatophyta</taxon>
        <taxon>Magnoliopsida</taxon>
        <taxon>eudicotyledons</taxon>
        <taxon>Gunneridae</taxon>
        <taxon>Pentapetalae</taxon>
        <taxon>rosids</taxon>
        <taxon>fabids</taxon>
        <taxon>Cucurbitales</taxon>
        <taxon>Cucurbitaceae</taxon>
        <taxon>Benincaseae</taxon>
        <taxon>Citrullus</taxon>
    </lineage>
</organism>
<dbReference type="EMBL" id="OZ021744">
    <property type="protein sequence ID" value="CAK9310836.1"/>
    <property type="molecule type" value="Genomic_DNA"/>
</dbReference>
<feature type="compositionally biased region" description="Polar residues" evidence="1">
    <location>
        <begin position="18"/>
        <end position="32"/>
    </location>
</feature>
<evidence type="ECO:0000313" key="2">
    <source>
        <dbReference type="EMBL" id="CAK9310836.1"/>
    </source>
</evidence>
<gene>
    <name evidence="2" type="ORF">CITCOLO1_LOCUS2477</name>
</gene>
<sequence length="99" mass="10479">MLLRASLPLTCSKKTVGFNPSTTLNKPNSKAEGNQDDASDTKAGDNRDNASDSIDGGNLDDASDSKAGGNLDDASTAELSTHFLYSIVKSYLNNFAIHR</sequence>
<proteinExistence type="predicted"/>
<reference evidence="2 3" key="1">
    <citation type="submission" date="2024-03" db="EMBL/GenBank/DDBJ databases">
        <authorList>
            <person name="Gkanogiannis A."/>
            <person name="Becerra Lopez-Lavalle L."/>
        </authorList>
    </citation>
    <scope>NUCLEOTIDE SEQUENCE [LARGE SCALE GENOMIC DNA]</scope>
</reference>
<dbReference type="Proteomes" id="UP001642487">
    <property type="component" value="Chromosome 10"/>
</dbReference>
<protein>
    <submittedName>
        <fullName evidence="2">Uncharacterized protein</fullName>
    </submittedName>
</protein>
<evidence type="ECO:0000313" key="3">
    <source>
        <dbReference type="Proteomes" id="UP001642487"/>
    </source>
</evidence>
<accession>A0ABP0XV84</accession>
<evidence type="ECO:0000256" key="1">
    <source>
        <dbReference type="SAM" id="MobiDB-lite"/>
    </source>
</evidence>
<feature type="compositionally biased region" description="Basic and acidic residues" evidence="1">
    <location>
        <begin position="39"/>
        <end position="50"/>
    </location>
</feature>
<keyword evidence="3" id="KW-1185">Reference proteome</keyword>